<feature type="transmembrane region" description="Helical" evidence="6">
    <location>
        <begin position="153"/>
        <end position="174"/>
    </location>
</feature>
<name>A0A0G0NBH3_9BACT</name>
<dbReference type="CDD" id="cd15904">
    <property type="entry name" value="TSPO_MBR"/>
    <property type="match status" value="1"/>
</dbReference>
<evidence type="ECO:0000256" key="3">
    <source>
        <dbReference type="ARBA" id="ARBA00022692"/>
    </source>
</evidence>
<keyword evidence="4 6" id="KW-1133">Transmembrane helix</keyword>
<accession>A0A0G0NBH3</accession>
<dbReference type="GO" id="GO:0016020">
    <property type="term" value="C:membrane"/>
    <property type="evidence" value="ECO:0007669"/>
    <property type="project" value="UniProtKB-SubCell"/>
</dbReference>
<dbReference type="Gene3D" id="1.20.1260.100">
    <property type="entry name" value="TspO/MBR protein"/>
    <property type="match status" value="1"/>
</dbReference>
<evidence type="ECO:0000256" key="5">
    <source>
        <dbReference type="ARBA" id="ARBA00023136"/>
    </source>
</evidence>
<keyword evidence="5 6" id="KW-0472">Membrane</keyword>
<reference evidence="7 8" key="1">
    <citation type="journal article" date="2015" name="Nature">
        <title>rRNA introns, odd ribosomes, and small enigmatic genomes across a large radiation of phyla.</title>
        <authorList>
            <person name="Brown C.T."/>
            <person name="Hug L.A."/>
            <person name="Thomas B.C."/>
            <person name="Sharon I."/>
            <person name="Castelle C.J."/>
            <person name="Singh A."/>
            <person name="Wilkins M.J."/>
            <person name="Williams K.H."/>
            <person name="Banfield J.F."/>
        </authorList>
    </citation>
    <scope>NUCLEOTIDE SEQUENCE [LARGE SCALE GENOMIC DNA]</scope>
</reference>
<comment type="similarity">
    <text evidence="2">Belongs to the TspO/BZRP family.</text>
</comment>
<proteinExistence type="inferred from homology"/>
<feature type="transmembrane region" description="Helical" evidence="6">
    <location>
        <begin position="125"/>
        <end position="146"/>
    </location>
</feature>
<comment type="caution">
    <text evidence="7">The sequence shown here is derived from an EMBL/GenBank/DDBJ whole genome shotgun (WGS) entry which is preliminary data.</text>
</comment>
<dbReference type="Pfam" id="PF03073">
    <property type="entry name" value="TspO_MBR"/>
    <property type="match status" value="1"/>
</dbReference>
<gene>
    <name evidence="7" type="ORF">UT41_C0001G0377</name>
</gene>
<comment type="subcellular location">
    <subcellularLocation>
        <location evidence="1">Membrane</location>
        <topology evidence="1">Multi-pass membrane protein</topology>
    </subcellularLocation>
</comment>
<evidence type="ECO:0000256" key="2">
    <source>
        <dbReference type="ARBA" id="ARBA00007524"/>
    </source>
</evidence>
<dbReference type="FunFam" id="1.20.1260.100:FF:000001">
    <property type="entry name" value="translocator protein 2"/>
    <property type="match status" value="1"/>
</dbReference>
<feature type="transmembrane region" description="Helical" evidence="6">
    <location>
        <begin position="99"/>
        <end position="119"/>
    </location>
</feature>
<feature type="transmembrane region" description="Helical" evidence="6">
    <location>
        <begin position="48"/>
        <end position="69"/>
    </location>
</feature>
<dbReference type="InterPro" id="IPR038330">
    <property type="entry name" value="TspO/MBR-related_sf"/>
</dbReference>
<dbReference type="AlphaFoldDB" id="A0A0G0NBH3"/>
<evidence type="ECO:0000256" key="1">
    <source>
        <dbReference type="ARBA" id="ARBA00004141"/>
    </source>
</evidence>
<evidence type="ECO:0000313" key="7">
    <source>
        <dbReference type="EMBL" id="KKR12833.1"/>
    </source>
</evidence>
<keyword evidence="3 6" id="KW-0812">Transmembrane</keyword>
<protein>
    <submittedName>
        <fullName evidence="7">TspO and MBR like protein</fullName>
    </submittedName>
</protein>
<dbReference type="STRING" id="1619013.UT41_C0001G0377"/>
<dbReference type="EMBL" id="LBWR01000001">
    <property type="protein sequence ID" value="KKR12833.1"/>
    <property type="molecule type" value="Genomic_DNA"/>
</dbReference>
<sequence length="356" mass="39789">MKLNNTFKLIVAIAVSELAGIIGSFFTMDAIPTWYATLARPTWNPPSWLFGPVWVTLYAMMGVAAWLVWMKMDSHHGPAMKFESLTTGKIKIGKREGRNALTIFGVQLFLNAIWSIIFFGLHSPGWAFVEIILLWLAIVATIVVFAKISKPAAWLLVPYILWVSFAGFLNFTIWDLNKNGVEQVYCTADAMQCSDGTYVGRSGVNCEFVCPEIVVDPSWKTATDTKNGISFRYPETLSTTYMRAFDWPPQVQIVDGALSCVNTGKEIERAGRTELRMVDDRAYCVTALSEGAAGSTYTQYAYAVGKGLQTWIFTATLRASQCGNYNDPQRIECEQEREAFDFDSVMDKIIRSATIL</sequence>
<evidence type="ECO:0000256" key="4">
    <source>
        <dbReference type="ARBA" id="ARBA00022989"/>
    </source>
</evidence>
<dbReference type="PANTHER" id="PTHR10057:SF0">
    <property type="entry name" value="TRANSLOCATOR PROTEIN"/>
    <property type="match status" value="1"/>
</dbReference>
<dbReference type="GO" id="GO:0033013">
    <property type="term" value="P:tetrapyrrole metabolic process"/>
    <property type="evidence" value="ECO:0007669"/>
    <property type="project" value="UniProtKB-ARBA"/>
</dbReference>
<evidence type="ECO:0000313" key="8">
    <source>
        <dbReference type="Proteomes" id="UP000034665"/>
    </source>
</evidence>
<dbReference type="PANTHER" id="PTHR10057">
    <property type="entry name" value="PERIPHERAL-TYPE BENZODIAZEPINE RECEPTOR"/>
    <property type="match status" value="1"/>
</dbReference>
<feature type="transmembrane region" description="Helical" evidence="6">
    <location>
        <begin position="7"/>
        <end position="28"/>
    </location>
</feature>
<dbReference type="InterPro" id="IPR004307">
    <property type="entry name" value="TspO_MBR"/>
</dbReference>
<organism evidence="7 8">
    <name type="scientific">Candidatus Wolfebacteria bacterium GW2011_GWC2_39_22</name>
    <dbReference type="NCBI Taxonomy" id="1619013"/>
    <lineage>
        <taxon>Bacteria</taxon>
        <taxon>Candidatus Wolfeibacteriota</taxon>
    </lineage>
</organism>
<evidence type="ECO:0000256" key="6">
    <source>
        <dbReference type="SAM" id="Phobius"/>
    </source>
</evidence>
<dbReference type="Proteomes" id="UP000034665">
    <property type="component" value="Unassembled WGS sequence"/>
</dbReference>